<proteinExistence type="predicted"/>
<sequence length="106" mass="11893">MGLDLIPIEIDVYFGMQTDGSAEVSWHTSWWVCTDITFKDLVQKCNNSVMEEYPDTNLLEYTLIINMASGAVVNETNIGADPFFTSMCSNIGEYAFGFDKIINMSI</sequence>
<dbReference type="VEuPathDB" id="FungiDB:MFRU_015g01560"/>
<gene>
    <name evidence="1" type="ORF">EYC84_005837</name>
</gene>
<organism evidence="1 2">
    <name type="scientific">Monilinia fructicola</name>
    <name type="common">Brown rot fungus</name>
    <name type="synonym">Ciboria fructicola</name>
    <dbReference type="NCBI Taxonomy" id="38448"/>
    <lineage>
        <taxon>Eukaryota</taxon>
        <taxon>Fungi</taxon>
        <taxon>Dikarya</taxon>
        <taxon>Ascomycota</taxon>
        <taxon>Pezizomycotina</taxon>
        <taxon>Leotiomycetes</taxon>
        <taxon>Helotiales</taxon>
        <taxon>Sclerotiniaceae</taxon>
        <taxon>Monilinia</taxon>
    </lineage>
</organism>
<dbReference type="Proteomes" id="UP000322873">
    <property type="component" value="Unassembled WGS sequence"/>
</dbReference>
<reference evidence="1 2" key="1">
    <citation type="submission" date="2019-06" db="EMBL/GenBank/DDBJ databases">
        <title>Genome Sequence of the Brown Rot Fungal Pathogen Monilinia fructicola.</title>
        <authorList>
            <person name="De Miccolis Angelini R.M."/>
            <person name="Landi L."/>
            <person name="Abate D."/>
            <person name="Pollastro S."/>
            <person name="Romanazzi G."/>
            <person name="Faretra F."/>
        </authorList>
    </citation>
    <scope>NUCLEOTIDE SEQUENCE [LARGE SCALE GENOMIC DNA]</scope>
    <source>
        <strain evidence="1 2">Mfrc123</strain>
    </source>
</reference>
<evidence type="ECO:0000313" key="1">
    <source>
        <dbReference type="EMBL" id="KAA8574355.1"/>
    </source>
</evidence>
<comment type="caution">
    <text evidence="1">The sequence shown here is derived from an EMBL/GenBank/DDBJ whole genome shotgun (WGS) entry which is preliminary data.</text>
</comment>
<protein>
    <submittedName>
        <fullName evidence="1">Uncharacterized protein</fullName>
    </submittedName>
</protein>
<name>A0A5M9K6D0_MONFR</name>
<evidence type="ECO:0000313" key="2">
    <source>
        <dbReference type="Proteomes" id="UP000322873"/>
    </source>
</evidence>
<accession>A0A5M9K6D0</accession>
<dbReference type="AlphaFoldDB" id="A0A5M9K6D0"/>
<dbReference type="EMBL" id="VICG01000003">
    <property type="protein sequence ID" value="KAA8574355.1"/>
    <property type="molecule type" value="Genomic_DNA"/>
</dbReference>
<keyword evidence="2" id="KW-1185">Reference proteome</keyword>